<evidence type="ECO:0000256" key="4">
    <source>
        <dbReference type="ARBA" id="ARBA00022786"/>
    </source>
</evidence>
<dbReference type="PANTHER" id="PTHR47718">
    <property type="entry name" value="OS01G0519700 PROTEIN"/>
    <property type="match status" value="1"/>
</dbReference>
<keyword evidence="5" id="KW-0378">Hydrolase</keyword>
<evidence type="ECO:0000313" key="9">
    <source>
        <dbReference type="Proteomes" id="UP000596660"/>
    </source>
</evidence>
<evidence type="ECO:0000259" key="7">
    <source>
        <dbReference type="PROSITE" id="PS50802"/>
    </source>
</evidence>
<dbReference type="InterPro" id="IPR038765">
    <property type="entry name" value="Papain-like_cys_pep_sf"/>
</dbReference>
<dbReference type="SUPFAM" id="SSF54001">
    <property type="entry name" value="Cysteine proteinases"/>
    <property type="match status" value="1"/>
</dbReference>
<feature type="compositionally biased region" description="Polar residues" evidence="6">
    <location>
        <begin position="610"/>
        <end position="619"/>
    </location>
</feature>
<dbReference type="Pfam" id="PF02338">
    <property type="entry name" value="OTU"/>
    <property type="match status" value="1"/>
</dbReference>
<sequence>MHDNSFDPELRVSELIDLQCGKWDANILHQHFSDEVWSRHELDDLIADSPRHNPFSEWLAWMSNRVDRNVLRRLLTIAWVVWFCRNKLVYANEQLDICFVAEGFLRMVHEHSVECSSSTSWSSQPDTEDDRMIALMLTEEYSQLDGAVARRLTNLAPIPVIPRINSFIPTVNDANLDHQRLLQRLQVYGLFEVKVSGDGNCQFRALSEQMFKSPDYHKLVRKEVVKQLKEHRSLYENYVPMKYKHYYKKMAKNGEWGDHITLQAAADKFAVKICLLTSFRDTCFIEIVPQYQAPKRDAWLSFWSEVHYNSLYELRVYKYEVVYEESEKSELQWKQVNSDADAYEMYNDYAFRHGFSIRKGKVRYVGSSSVWRGRNYVCSNAGLKDTSSKVPRKYSKLDYRTCCEAYIDFVIDEKGVWTAVKHNMDHNHAMIPVEKRYLLRSQRKIQGEHLKFIRTMKASGVRVTDSLRALRKEVGGSPNLCYTVTDVYNTLAIEKAGRLEGGDCNALIKSFAARQAKESDFYYEFEVDGNHALCSVFWRDGRMRRDYEAFGDLMVFDTTYRTNKYGMICAPFVGMNHHCNNVMFGMSFVLDEKTSSFVLDDDGDPLIYSHPTTQGSNLSVLPKRKNVQSKNSKSSTNASHSSLANVFEGHSSNNFPRPNSSQPCSSKASNSFSTTNVQSSSGNFSSASHPTFSNVFGHQASTNSSQPSSSKASNSFSTSKPPLSNVFAHQASTNFPATVSQSSSRNVFEGQSSDNIPVPNSSQPSPSKASNTFPRTNAQPSS</sequence>
<dbReference type="Gene3D" id="3.90.70.80">
    <property type="match status" value="1"/>
</dbReference>
<dbReference type="EnsemblPlants" id="AUR62017462-RA">
    <property type="protein sequence ID" value="AUR62017462-RA:cds"/>
    <property type="gene ID" value="AUR62017462"/>
</dbReference>
<evidence type="ECO:0000256" key="2">
    <source>
        <dbReference type="ARBA" id="ARBA00010407"/>
    </source>
</evidence>
<feature type="compositionally biased region" description="Low complexity" evidence="6">
    <location>
        <begin position="699"/>
        <end position="721"/>
    </location>
</feature>
<accession>A0A803LR83</accession>
<feature type="region of interest" description="Disordered" evidence="6">
    <location>
        <begin position="610"/>
        <end position="782"/>
    </location>
</feature>
<comment type="catalytic activity">
    <reaction evidence="1">
        <text>Thiol-dependent hydrolysis of ester, thioester, amide, peptide and isopeptide bonds formed by the C-terminal Gly of ubiquitin (a 76-residue protein attached to proteins as an intracellular targeting signal).</text>
        <dbReference type="EC" id="3.4.19.12"/>
    </reaction>
</comment>
<evidence type="ECO:0000256" key="5">
    <source>
        <dbReference type="ARBA" id="ARBA00022801"/>
    </source>
</evidence>
<dbReference type="FunFam" id="3.90.70.80:FF:000001">
    <property type="entry name" value="OTU domain-containing protein"/>
    <property type="match status" value="1"/>
</dbReference>
<reference evidence="8" key="1">
    <citation type="journal article" date="2017" name="Nature">
        <title>The genome of Chenopodium quinoa.</title>
        <authorList>
            <person name="Jarvis D.E."/>
            <person name="Ho Y.S."/>
            <person name="Lightfoot D.J."/>
            <person name="Schmoeckel S.M."/>
            <person name="Li B."/>
            <person name="Borm T.J.A."/>
            <person name="Ohyanagi H."/>
            <person name="Mineta K."/>
            <person name="Michell C.T."/>
            <person name="Saber N."/>
            <person name="Kharbatia N.M."/>
            <person name="Rupper R.R."/>
            <person name="Sharp A.R."/>
            <person name="Dally N."/>
            <person name="Boughton B.A."/>
            <person name="Woo Y.H."/>
            <person name="Gao G."/>
            <person name="Schijlen E.G.W.M."/>
            <person name="Guo X."/>
            <person name="Momin A.A."/>
            <person name="Negrao S."/>
            <person name="Al-Babili S."/>
            <person name="Gehring C."/>
            <person name="Roessner U."/>
            <person name="Jung C."/>
            <person name="Murphy K."/>
            <person name="Arold S.T."/>
            <person name="Gojobori T."/>
            <person name="van der Linden C.G."/>
            <person name="van Loo E.N."/>
            <person name="Jellen E.N."/>
            <person name="Maughan P.J."/>
            <person name="Tester M."/>
        </authorList>
    </citation>
    <scope>NUCLEOTIDE SEQUENCE [LARGE SCALE GENOMIC DNA]</scope>
    <source>
        <strain evidence="8">cv. PI 614886</strain>
    </source>
</reference>
<feature type="domain" description="OTU" evidence="7">
    <location>
        <begin position="190"/>
        <end position="314"/>
    </location>
</feature>
<evidence type="ECO:0000256" key="1">
    <source>
        <dbReference type="ARBA" id="ARBA00000707"/>
    </source>
</evidence>
<keyword evidence="4" id="KW-0833">Ubl conjugation pathway</keyword>
<dbReference type="Gramene" id="AUR62017462-RA">
    <property type="protein sequence ID" value="AUR62017462-RA:cds"/>
    <property type="gene ID" value="AUR62017462"/>
</dbReference>
<dbReference type="AlphaFoldDB" id="A0A803LR83"/>
<protein>
    <recommendedName>
        <fullName evidence="3">ubiquitinyl hydrolase 1</fullName>
        <ecNumber evidence="3">3.4.19.12</ecNumber>
    </recommendedName>
</protein>
<dbReference type="InterPro" id="IPR018289">
    <property type="entry name" value="MULE_transposase_dom"/>
</dbReference>
<feature type="compositionally biased region" description="Low complexity" evidence="6">
    <location>
        <begin position="629"/>
        <end position="642"/>
    </location>
</feature>
<name>A0A803LR83_CHEQI</name>
<reference evidence="8" key="2">
    <citation type="submission" date="2021-03" db="UniProtKB">
        <authorList>
            <consortium name="EnsemblPlants"/>
        </authorList>
    </citation>
    <scope>IDENTIFICATION</scope>
</reference>
<dbReference type="Pfam" id="PF10551">
    <property type="entry name" value="MULE"/>
    <property type="match status" value="1"/>
</dbReference>
<dbReference type="EC" id="3.4.19.12" evidence="3"/>
<feature type="compositionally biased region" description="Polar residues" evidence="6">
    <location>
        <begin position="730"/>
        <end position="782"/>
    </location>
</feature>
<dbReference type="PROSITE" id="PS50802">
    <property type="entry name" value="OTU"/>
    <property type="match status" value="1"/>
</dbReference>
<evidence type="ECO:0000256" key="6">
    <source>
        <dbReference type="SAM" id="MobiDB-lite"/>
    </source>
</evidence>
<proteinExistence type="inferred from homology"/>
<evidence type="ECO:0000313" key="8">
    <source>
        <dbReference type="EnsemblPlants" id="AUR62017462-RA:cds"/>
    </source>
</evidence>
<organism evidence="8 9">
    <name type="scientific">Chenopodium quinoa</name>
    <name type="common">Quinoa</name>
    <dbReference type="NCBI Taxonomy" id="63459"/>
    <lineage>
        <taxon>Eukaryota</taxon>
        <taxon>Viridiplantae</taxon>
        <taxon>Streptophyta</taxon>
        <taxon>Embryophyta</taxon>
        <taxon>Tracheophyta</taxon>
        <taxon>Spermatophyta</taxon>
        <taxon>Magnoliopsida</taxon>
        <taxon>eudicotyledons</taxon>
        <taxon>Gunneridae</taxon>
        <taxon>Pentapetalae</taxon>
        <taxon>Caryophyllales</taxon>
        <taxon>Chenopodiaceae</taxon>
        <taxon>Chenopodioideae</taxon>
        <taxon>Atripliceae</taxon>
        <taxon>Chenopodium</taxon>
    </lineage>
</organism>
<feature type="compositionally biased region" description="Polar residues" evidence="6">
    <location>
        <begin position="650"/>
        <end position="696"/>
    </location>
</feature>
<keyword evidence="9" id="KW-1185">Reference proteome</keyword>
<dbReference type="Proteomes" id="UP000596660">
    <property type="component" value="Unplaced"/>
</dbReference>
<dbReference type="CDD" id="cd22751">
    <property type="entry name" value="OTU_plant_OTU9-like"/>
    <property type="match status" value="1"/>
</dbReference>
<comment type="similarity">
    <text evidence="2">Belongs to the peptidase C85 family.</text>
</comment>
<dbReference type="InterPro" id="IPR004330">
    <property type="entry name" value="FAR1_DNA_bnd_dom"/>
</dbReference>
<dbReference type="GO" id="GO:0004843">
    <property type="term" value="F:cysteine-type deubiquitinase activity"/>
    <property type="evidence" value="ECO:0007669"/>
    <property type="project" value="UniProtKB-EC"/>
</dbReference>
<dbReference type="PANTHER" id="PTHR47718:SF17">
    <property type="entry name" value="PROTEIN FAR1-RELATED SEQUENCE 5-LIKE"/>
    <property type="match status" value="1"/>
</dbReference>
<dbReference type="Pfam" id="PF03101">
    <property type="entry name" value="FAR1"/>
    <property type="match status" value="1"/>
</dbReference>
<dbReference type="InterPro" id="IPR003323">
    <property type="entry name" value="OTU_dom"/>
</dbReference>
<evidence type="ECO:0000256" key="3">
    <source>
        <dbReference type="ARBA" id="ARBA00012759"/>
    </source>
</evidence>